<reference evidence="2" key="1">
    <citation type="submission" date="2016-10" db="EMBL/GenBank/DDBJ databases">
        <authorList>
            <person name="Varghese N."/>
            <person name="Submissions S."/>
        </authorList>
    </citation>
    <scope>NUCLEOTIDE SEQUENCE [LARGE SCALE GENOMIC DNA]</scope>
    <source>
        <strain evidence="2">LMG 25967</strain>
    </source>
</reference>
<name>A0A1H7AP59_9PSED</name>
<gene>
    <name evidence="1" type="ORF">SAMN05216201_11366</name>
</gene>
<organism evidence="1 2">
    <name type="scientific">Pseudomonas linyingensis</name>
    <dbReference type="NCBI Taxonomy" id="915471"/>
    <lineage>
        <taxon>Bacteria</taxon>
        <taxon>Pseudomonadati</taxon>
        <taxon>Pseudomonadota</taxon>
        <taxon>Gammaproteobacteria</taxon>
        <taxon>Pseudomonadales</taxon>
        <taxon>Pseudomonadaceae</taxon>
        <taxon>Pseudomonas</taxon>
    </lineage>
</organism>
<accession>A0A1H7AP59</accession>
<evidence type="ECO:0000313" key="2">
    <source>
        <dbReference type="Proteomes" id="UP000242930"/>
    </source>
</evidence>
<proteinExistence type="predicted"/>
<dbReference type="AlphaFoldDB" id="A0A1H7AP59"/>
<dbReference type="Proteomes" id="UP000242930">
    <property type="component" value="Unassembled WGS sequence"/>
</dbReference>
<evidence type="ECO:0000313" key="1">
    <source>
        <dbReference type="EMBL" id="SEJ65637.1"/>
    </source>
</evidence>
<protein>
    <submittedName>
        <fullName evidence="1">Uncharacterized protein</fullName>
    </submittedName>
</protein>
<keyword evidence="2" id="KW-1185">Reference proteome</keyword>
<sequence length="156" mass="17349">MNPNDQQPMMDDVWVQMCKADGLDPAKRLAARQAILNHGDAQDCTVYRPDENDPDAEEEDLGDARILFSGPFQAPADWDEEELAEFFGDDDPELFVTAFIECEAKPASPGFFVPDVGDYVAVMAGAGEVQMFYVCDYSEDDNGLQCILIRDDQPLD</sequence>
<dbReference type="EMBL" id="FNZE01000013">
    <property type="protein sequence ID" value="SEJ65637.1"/>
    <property type="molecule type" value="Genomic_DNA"/>
</dbReference>